<dbReference type="Pfam" id="PF21788">
    <property type="entry name" value="TNP-like_GBD"/>
    <property type="match status" value="1"/>
</dbReference>
<reference evidence="4 5" key="1">
    <citation type="submission" date="2019-01" db="EMBL/GenBank/DDBJ databases">
        <authorList>
            <person name="Sayadi A."/>
        </authorList>
    </citation>
    <scope>NUCLEOTIDE SEQUENCE [LARGE SCALE GENOMIC DNA]</scope>
</reference>
<keyword evidence="5" id="KW-1185">Reference proteome</keyword>
<dbReference type="Pfam" id="PF21789">
    <property type="entry name" value="TNP-like_RNaseH_C"/>
    <property type="match status" value="1"/>
</dbReference>
<evidence type="ECO:0000259" key="3">
    <source>
        <dbReference type="Pfam" id="PF21789"/>
    </source>
</evidence>
<dbReference type="InterPro" id="IPR048367">
    <property type="entry name" value="TNP-like_RNaseH_C"/>
</dbReference>
<dbReference type="OrthoDB" id="6627680at2759"/>
<dbReference type="AlphaFoldDB" id="A0A653DYR5"/>
<organism evidence="4 5">
    <name type="scientific">Callosobruchus maculatus</name>
    <name type="common">Southern cowpea weevil</name>
    <name type="synonym">Pulse bruchid</name>
    <dbReference type="NCBI Taxonomy" id="64391"/>
    <lineage>
        <taxon>Eukaryota</taxon>
        <taxon>Metazoa</taxon>
        <taxon>Ecdysozoa</taxon>
        <taxon>Arthropoda</taxon>
        <taxon>Hexapoda</taxon>
        <taxon>Insecta</taxon>
        <taxon>Pterygota</taxon>
        <taxon>Neoptera</taxon>
        <taxon>Endopterygota</taxon>
        <taxon>Coleoptera</taxon>
        <taxon>Polyphaga</taxon>
        <taxon>Cucujiformia</taxon>
        <taxon>Chrysomeloidea</taxon>
        <taxon>Chrysomelidae</taxon>
        <taxon>Bruchinae</taxon>
        <taxon>Bruchini</taxon>
        <taxon>Callosobruchus</taxon>
    </lineage>
</organism>
<feature type="domain" description="Transposable element P transposase-like GTP-binding insertion" evidence="2">
    <location>
        <begin position="232"/>
        <end position="345"/>
    </location>
</feature>
<dbReference type="InterPro" id="IPR048365">
    <property type="entry name" value="TNP-like_RNaseH_N"/>
</dbReference>
<evidence type="ECO:0000259" key="2">
    <source>
        <dbReference type="Pfam" id="PF21788"/>
    </source>
</evidence>
<evidence type="ECO:0000313" key="5">
    <source>
        <dbReference type="Proteomes" id="UP000410492"/>
    </source>
</evidence>
<evidence type="ECO:0000259" key="1">
    <source>
        <dbReference type="Pfam" id="PF21787"/>
    </source>
</evidence>
<evidence type="ECO:0000313" key="4">
    <source>
        <dbReference type="EMBL" id="VEN64441.1"/>
    </source>
</evidence>
<proteinExistence type="predicted"/>
<dbReference type="Proteomes" id="UP000410492">
    <property type="component" value="Unassembled WGS sequence"/>
</dbReference>
<dbReference type="InterPro" id="IPR048366">
    <property type="entry name" value="TNP-like_GBD"/>
</dbReference>
<name>A0A653DYR5_CALMS</name>
<dbReference type="Pfam" id="PF21787">
    <property type="entry name" value="TNP-like_RNaseH_N"/>
    <property type="match status" value="1"/>
</dbReference>
<evidence type="ECO:0008006" key="6">
    <source>
        <dbReference type="Google" id="ProtNLM"/>
    </source>
</evidence>
<gene>
    <name evidence="4" type="ORF">CALMAC_LOCUS20959</name>
</gene>
<feature type="domain" description="Transposable element P transposase-like RNase H C-terminal" evidence="3">
    <location>
        <begin position="416"/>
        <end position="446"/>
    </location>
</feature>
<protein>
    <recommendedName>
        <fullName evidence="6">Transposable element P transposase</fullName>
    </recommendedName>
</protein>
<feature type="domain" description="Transposable element P transposase-like RNase H" evidence="1">
    <location>
        <begin position="93"/>
        <end position="206"/>
    </location>
</feature>
<dbReference type="EMBL" id="CAACVG010015384">
    <property type="protein sequence ID" value="VEN64441.1"/>
    <property type="molecule type" value="Genomic_DNA"/>
</dbReference>
<accession>A0A653DYR5</accession>
<sequence length="666" mass="76195">MEQVAMLQRENENLKKLLLIEREEKVKIEKIFTKGQLHKLKSAKQIQWSIEDIASAVSLYAGGPRSYRLLRKRGYPLPSVSTLRRWASKLNIQPGILNVVLTLIKNASLSKMEKSCVLLFDEMKIQYSYDYDKKNDTTLGPTKYVQVVMARGICGNWKQPIFYGYDRKITKDLLFKLITKLENIGYPVYAINSDLGGSNRGLWKSLNITVENTWFTNPVSKKRVHVFADAPHMIKLLRNHFLDDGFLFNGAIITSKPIVDLLQNTQNLDLNIAHKISADFLTVKGAQRQKVKFATKLFSHTISKAISRLGLLGIFKSENNWLECSELLKITNDWFDVFNSKVPESDSRDRMKAYGLALPEQNMVLDKMEKTMYDLRKVGSNTLLPFQRGIIISIKSLKQLFIDMNEDYGIKYLLTYNLNQDPLEGLFSTIRAIGGLYDHPTALQFKYRLRNYLLGRNDEIMSRSANVAKVEDAPNIAVAGVSGISDLSVYDNDADESEIVTKQMFQELNISASNEVVDQKQSTEVKENDIEQHIEELQWDGLENLAGFIAFKLRKKENLGYIPDNSETSFSWVDHLSEGGLLKPNLDFLTSCNELDHIFNNFNGESLKVTTNYLKTLMSLAESVDVSTDAKLLFFKCKMYFKIRKLNKGIKEISKIRKRKMTKVVK</sequence>